<evidence type="ECO:0000313" key="3">
    <source>
        <dbReference type="EMBL" id="RNM17719.1"/>
    </source>
</evidence>
<feature type="signal peptide" evidence="2">
    <location>
        <begin position="1"/>
        <end position="26"/>
    </location>
</feature>
<gene>
    <name evidence="3" type="ORF">EFL26_00140</name>
</gene>
<feature type="region of interest" description="Disordered" evidence="1">
    <location>
        <begin position="89"/>
        <end position="112"/>
    </location>
</feature>
<proteinExistence type="predicted"/>
<organism evidence="3 4">
    <name type="scientific">Nocardioides pocheonensis</name>
    <dbReference type="NCBI Taxonomy" id="661485"/>
    <lineage>
        <taxon>Bacteria</taxon>
        <taxon>Bacillati</taxon>
        <taxon>Actinomycetota</taxon>
        <taxon>Actinomycetes</taxon>
        <taxon>Propionibacteriales</taxon>
        <taxon>Nocardioidaceae</taxon>
        <taxon>Nocardioides</taxon>
    </lineage>
</organism>
<dbReference type="EMBL" id="RJSF01000002">
    <property type="protein sequence ID" value="RNM17719.1"/>
    <property type="molecule type" value="Genomic_DNA"/>
</dbReference>
<name>A0A3N0GZ88_9ACTN</name>
<protein>
    <submittedName>
        <fullName evidence="3">Uncharacterized protein</fullName>
    </submittedName>
</protein>
<evidence type="ECO:0000256" key="2">
    <source>
        <dbReference type="SAM" id="SignalP"/>
    </source>
</evidence>
<evidence type="ECO:0000313" key="4">
    <source>
        <dbReference type="Proteomes" id="UP000279994"/>
    </source>
</evidence>
<dbReference type="AlphaFoldDB" id="A0A3N0GZ88"/>
<accession>A0A3N0GZ88</accession>
<dbReference type="Proteomes" id="UP000279994">
    <property type="component" value="Unassembled WGS sequence"/>
</dbReference>
<keyword evidence="2" id="KW-0732">Signal</keyword>
<reference evidence="3 4" key="1">
    <citation type="submission" date="2018-11" db="EMBL/GenBank/DDBJ databases">
        <authorList>
            <person name="Li F."/>
        </authorList>
    </citation>
    <scope>NUCLEOTIDE SEQUENCE [LARGE SCALE GENOMIC DNA]</scope>
    <source>
        <strain evidence="3 4">Gsoil 818</strain>
    </source>
</reference>
<feature type="chain" id="PRO_5018117153" evidence="2">
    <location>
        <begin position="27"/>
        <end position="126"/>
    </location>
</feature>
<sequence length="126" mass="12931">MLMRTRILTVAGGTAALIMLASPSYAHDCFNPQKDAHAPTGGVNYTLEGFDQNGPILVQTGPGKGIGGFVAIAPGVFGNPTTLYTHSLGMSPEHSGKEEVGGPGSNKPQHACDGKGIDYIDVCFGG</sequence>
<dbReference type="RefSeq" id="WP_123220857.1">
    <property type="nucleotide sequence ID" value="NZ_RJSF01000002.1"/>
</dbReference>
<evidence type="ECO:0000256" key="1">
    <source>
        <dbReference type="SAM" id="MobiDB-lite"/>
    </source>
</evidence>
<comment type="caution">
    <text evidence="3">The sequence shown here is derived from an EMBL/GenBank/DDBJ whole genome shotgun (WGS) entry which is preliminary data.</text>
</comment>
<keyword evidence="4" id="KW-1185">Reference proteome</keyword>